<dbReference type="STRING" id="126957.T1IL98"/>
<evidence type="ECO:0000259" key="4">
    <source>
        <dbReference type="PROSITE" id="PS50089"/>
    </source>
</evidence>
<dbReference type="EnsemblMetazoa" id="SMAR001719-RA">
    <property type="protein sequence ID" value="SMAR001719-PA"/>
    <property type="gene ID" value="SMAR001719"/>
</dbReference>
<evidence type="ECO:0000313" key="6">
    <source>
        <dbReference type="Proteomes" id="UP000014500"/>
    </source>
</evidence>
<dbReference type="CDD" id="cd16454">
    <property type="entry name" value="RING-H2_PA-TM-RING"/>
    <property type="match status" value="1"/>
</dbReference>
<proteinExistence type="predicted"/>
<dbReference type="PANTHER" id="PTHR22765:SF434">
    <property type="entry name" value="GB|AAD18119.1-RELATED"/>
    <property type="match status" value="1"/>
</dbReference>
<dbReference type="InterPro" id="IPR051826">
    <property type="entry name" value="E3_ubiquitin-ligase_domain"/>
</dbReference>
<dbReference type="InterPro" id="IPR013083">
    <property type="entry name" value="Znf_RING/FYVE/PHD"/>
</dbReference>
<keyword evidence="1 3" id="KW-0479">Metal-binding</keyword>
<keyword evidence="2" id="KW-0862">Zinc</keyword>
<dbReference type="Gene3D" id="3.30.40.10">
    <property type="entry name" value="Zinc/RING finger domain, C3HC4 (zinc finger)"/>
    <property type="match status" value="1"/>
</dbReference>
<evidence type="ECO:0000256" key="1">
    <source>
        <dbReference type="ARBA" id="ARBA00022771"/>
    </source>
</evidence>
<dbReference type="HOGENOM" id="CLU_1361961_0_0_1"/>
<feature type="domain" description="RING-type" evidence="4">
    <location>
        <begin position="154"/>
        <end position="195"/>
    </location>
</feature>
<dbReference type="PANTHER" id="PTHR22765">
    <property type="entry name" value="RING FINGER AND PROTEASE ASSOCIATED DOMAIN-CONTAINING"/>
    <property type="match status" value="1"/>
</dbReference>
<dbReference type="SMART" id="SM00184">
    <property type="entry name" value="RING"/>
    <property type="match status" value="1"/>
</dbReference>
<protein>
    <recommendedName>
        <fullName evidence="4">RING-type domain-containing protein</fullName>
    </recommendedName>
</protein>
<dbReference type="InterPro" id="IPR001841">
    <property type="entry name" value="Znf_RING"/>
</dbReference>
<keyword evidence="6" id="KW-1185">Reference proteome</keyword>
<dbReference type="PhylomeDB" id="T1IL98"/>
<reference evidence="5" key="2">
    <citation type="submission" date="2015-02" db="UniProtKB">
        <authorList>
            <consortium name="EnsemblMetazoa"/>
        </authorList>
    </citation>
    <scope>IDENTIFICATION</scope>
</reference>
<dbReference type="Pfam" id="PF13639">
    <property type="entry name" value="zf-RING_2"/>
    <property type="match status" value="1"/>
</dbReference>
<dbReference type="AlphaFoldDB" id="T1IL98"/>
<dbReference type="GO" id="GO:0006511">
    <property type="term" value="P:ubiquitin-dependent protein catabolic process"/>
    <property type="evidence" value="ECO:0007669"/>
    <property type="project" value="TreeGrafter"/>
</dbReference>
<organism evidence="5 6">
    <name type="scientific">Strigamia maritima</name>
    <name type="common">European centipede</name>
    <name type="synonym">Geophilus maritimus</name>
    <dbReference type="NCBI Taxonomy" id="126957"/>
    <lineage>
        <taxon>Eukaryota</taxon>
        <taxon>Metazoa</taxon>
        <taxon>Ecdysozoa</taxon>
        <taxon>Arthropoda</taxon>
        <taxon>Myriapoda</taxon>
        <taxon>Chilopoda</taxon>
        <taxon>Pleurostigmophora</taxon>
        <taxon>Geophilomorpha</taxon>
        <taxon>Linotaeniidae</taxon>
        <taxon>Strigamia</taxon>
    </lineage>
</organism>
<evidence type="ECO:0000313" key="5">
    <source>
        <dbReference type="EnsemblMetazoa" id="SMAR001719-PA"/>
    </source>
</evidence>
<name>T1IL98_STRMM</name>
<dbReference type="GO" id="GO:0061630">
    <property type="term" value="F:ubiquitin protein ligase activity"/>
    <property type="evidence" value="ECO:0007669"/>
    <property type="project" value="TreeGrafter"/>
</dbReference>
<dbReference type="SUPFAM" id="SSF57850">
    <property type="entry name" value="RING/U-box"/>
    <property type="match status" value="1"/>
</dbReference>
<dbReference type="GO" id="GO:0008270">
    <property type="term" value="F:zinc ion binding"/>
    <property type="evidence" value="ECO:0007669"/>
    <property type="project" value="UniProtKB-KW"/>
</dbReference>
<evidence type="ECO:0000256" key="2">
    <source>
        <dbReference type="ARBA" id="ARBA00022833"/>
    </source>
</evidence>
<dbReference type="Proteomes" id="UP000014500">
    <property type="component" value="Unassembled WGS sequence"/>
</dbReference>
<sequence>MAEDGASLLHQVPVVSSSPISELREMSNRLTRLLDTGEPYNREENRVLTFMEENRAERLSLLCLSRSPLEYSNSELAKIGRLISQLKNREFARLRLQSPQVHRFVFVVGHLHGDIMNLRIVDEFQKIAREYLNGFTLVPLCERMLGDNDVLEVCVICLEDQQFGQHVKDLPCSHVFYSKCIDTWLLKNYSCPLCRKDLRKN</sequence>
<accession>T1IL98</accession>
<evidence type="ECO:0000256" key="3">
    <source>
        <dbReference type="PROSITE-ProRule" id="PRU00175"/>
    </source>
</evidence>
<dbReference type="eggNOG" id="KOG0800">
    <property type="taxonomic scope" value="Eukaryota"/>
</dbReference>
<dbReference type="EMBL" id="JH430755">
    <property type="status" value="NOT_ANNOTATED_CDS"/>
    <property type="molecule type" value="Genomic_DNA"/>
</dbReference>
<dbReference type="PROSITE" id="PS50089">
    <property type="entry name" value="ZF_RING_2"/>
    <property type="match status" value="1"/>
</dbReference>
<keyword evidence="1 3" id="KW-0863">Zinc-finger</keyword>
<reference evidence="6" key="1">
    <citation type="submission" date="2011-05" db="EMBL/GenBank/DDBJ databases">
        <authorList>
            <person name="Richards S.R."/>
            <person name="Qu J."/>
            <person name="Jiang H."/>
            <person name="Jhangiani S.N."/>
            <person name="Agravi P."/>
            <person name="Goodspeed R."/>
            <person name="Gross S."/>
            <person name="Mandapat C."/>
            <person name="Jackson L."/>
            <person name="Mathew T."/>
            <person name="Pu L."/>
            <person name="Thornton R."/>
            <person name="Saada N."/>
            <person name="Wilczek-Boney K.B."/>
            <person name="Lee S."/>
            <person name="Kovar C."/>
            <person name="Wu Y."/>
            <person name="Scherer S.E."/>
            <person name="Worley K.C."/>
            <person name="Muzny D.M."/>
            <person name="Gibbs R."/>
        </authorList>
    </citation>
    <scope>NUCLEOTIDE SEQUENCE</scope>
    <source>
        <strain evidence="6">Brora</strain>
    </source>
</reference>